<dbReference type="EMBL" id="CP020932">
    <property type="protein sequence ID" value="ARM86270.1"/>
    <property type="molecule type" value="Genomic_DNA"/>
</dbReference>
<organism evidence="1 2">
    <name type="scientific">Marinobacter salarius</name>
    <dbReference type="NCBI Taxonomy" id="1420917"/>
    <lineage>
        <taxon>Bacteria</taxon>
        <taxon>Pseudomonadati</taxon>
        <taxon>Pseudomonadota</taxon>
        <taxon>Gammaproteobacteria</taxon>
        <taxon>Pseudomonadales</taxon>
        <taxon>Marinobacteraceae</taxon>
        <taxon>Marinobacter</taxon>
    </lineage>
</organism>
<evidence type="ECO:0000313" key="1">
    <source>
        <dbReference type="EMBL" id="ARM86270.1"/>
    </source>
</evidence>
<evidence type="ECO:0000313" key="2">
    <source>
        <dbReference type="Proteomes" id="UP000193100"/>
    </source>
</evidence>
<dbReference type="RefSeq" id="WP_085682221.1">
    <property type="nucleotide sequence ID" value="NZ_CP020932.1"/>
</dbReference>
<geneLocation type="plasmid" evidence="2">
    <name>psmr5</name>
</geneLocation>
<reference evidence="1 2" key="1">
    <citation type="submission" date="2017-04" db="EMBL/GenBank/DDBJ databases">
        <title>Genome Sequence of Marinobacter salarius strain SMR5 Isolated from a culture of the Diatom Skeletonema marinoi.</title>
        <authorList>
            <person name="Topel M."/>
            <person name="Pinder M.I.M."/>
            <person name="Johansson O.N."/>
            <person name="Kourtchenko O."/>
            <person name="Godhe A."/>
            <person name="Clarke A.K."/>
        </authorList>
    </citation>
    <scope>NUCLEOTIDE SEQUENCE [LARGE SCALE GENOMIC DNA]</scope>
    <source>
        <strain evidence="1 2">SMR5</strain>
        <plasmid evidence="2">Plasmid psmr5</plasmid>
    </source>
</reference>
<keyword evidence="1" id="KW-0614">Plasmid</keyword>
<name>A0A1W6KFT7_9GAMM</name>
<gene>
    <name evidence="1" type="ORF">MARSALSMR5_04253</name>
</gene>
<dbReference type="Proteomes" id="UP000193100">
    <property type="component" value="Plasmid pSMR5"/>
</dbReference>
<dbReference type="AlphaFoldDB" id="A0A1W6KFT7"/>
<protein>
    <submittedName>
        <fullName evidence="1">Uncharacterized protein</fullName>
    </submittedName>
</protein>
<sequence>MTVMVEALVRSTPGEDGRISNLEFGIIEWPFADLDPKQVLLVERGLSGGDQDPMYLIALMEDDESMFEVAFNANDEIREFARSQIGRRGEITIARLPSLYDGITEVSGGQRNILNYSVPARVYPNTAEAILALSNPQAIGA</sequence>
<proteinExistence type="predicted"/>
<dbReference type="GeneID" id="77258148"/>
<accession>A0A1W6KFT7</accession>